<dbReference type="RefSeq" id="WP_114770358.1">
    <property type="nucleotide sequence ID" value="NZ_QQBB01000004.1"/>
</dbReference>
<dbReference type="FunFam" id="2.10.230.10:FF:000002">
    <property type="entry name" value="Molecular chaperone DnaJ"/>
    <property type="match status" value="1"/>
</dbReference>
<comment type="similarity">
    <text evidence="12 14">Belongs to the DnaJ family.</text>
</comment>
<feature type="domain" description="J" evidence="16">
    <location>
        <begin position="5"/>
        <end position="70"/>
    </location>
</feature>
<keyword evidence="19" id="KW-1185">Reference proteome</keyword>
<dbReference type="CDD" id="cd10747">
    <property type="entry name" value="DnaJ_C"/>
    <property type="match status" value="1"/>
</dbReference>
<evidence type="ECO:0000256" key="5">
    <source>
        <dbReference type="ARBA" id="ARBA00022723"/>
    </source>
</evidence>
<feature type="binding site" evidence="14">
    <location>
        <position position="203"/>
    </location>
    <ligand>
        <name>Zn(2+)</name>
        <dbReference type="ChEBI" id="CHEBI:29105"/>
        <label>1</label>
    </ligand>
</feature>
<dbReference type="Pfam" id="PF01556">
    <property type="entry name" value="DnaJ_C"/>
    <property type="match status" value="1"/>
</dbReference>
<feature type="zinc finger region" description="CR-type" evidence="15">
    <location>
        <begin position="134"/>
        <end position="212"/>
    </location>
</feature>
<comment type="subcellular location">
    <subcellularLocation>
        <location evidence="1 14">Cytoplasm</location>
    </subcellularLocation>
</comment>
<organism evidence="18 19">
    <name type="scientific">Microvirga subterranea</name>
    <dbReference type="NCBI Taxonomy" id="186651"/>
    <lineage>
        <taxon>Bacteria</taxon>
        <taxon>Pseudomonadati</taxon>
        <taxon>Pseudomonadota</taxon>
        <taxon>Alphaproteobacteria</taxon>
        <taxon>Hyphomicrobiales</taxon>
        <taxon>Methylobacteriaceae</taxon>
        <taxon>Microvirga</taxon>
    </lineage>
</organism>
<accession>A0A370HM20</accession>
<dbReference type="InterPro" id="IPR036869">
    <property type="entry name" value="J_dom_sf"/>
</dbReference>
<dbReference type="InterPro" id="IPR001305">
    <property type="entry name" value="HSP_DnaJ_Cys-rich_dom"/>
</dbReference>
<feature type="repeat" description="CXXCXGXG motif" evidence="14">
    <location>
        <begin position="200"/>
        <end position="207"/>
    </location>
</feature>
<dbReference type="InterPro" id="IPR002939">
    <property type="entry name" value="DnaJ_C"/>
</dbReference>
<dbReference type="FunFam" id="1.10.287.110:FF:000034">
    <property type="entry name" value="Chaperone protein DnaJ"/>
    <property type="match status" value="1"/>
</dbReference>
<feature type="binding site" evidence="14">
    <location>
        <position position="189"/>
    </location>
    <ligand>
        <name>Zn(2+)</name>
        <dbReference type="ChEBI" id="CHEBI:29105"/>
        <label>2</label>
    </ligand>
</feature>
<keyword evidence="4 14" id="KW-0235">DNA replication</keyword>
<dbReference type="InterPro" id="IPR008971">
    <property type="entry name" value="HSP40/DnaJ_pept-bd"/>
</dbReference>
<evidence type="ECO:0000256" key="14">
    <source>
        <dbReference type="HAMAP-Rule" id="MF_01152"/>
    </source>
</evidence>
<evidence type="ECO:0000256" key="8">
    <source>
        <dbReference type="ARBA" id="ARBA00022833"/>
    </source>
</evidence>
<sequence length="378" mass="41054">MSKRDYYEVLGVAKTATEAEMKSAFRKLAMQYHPDRNPGDHEAEVKFKEINEAYQTLSDAQKRAAYDRFGHAAFANGGAGGPGFGNDFSDFMSDIFENFFGETRGRGGRSTSGRERGADMRYNLEISLDEAFHGKTAELKIPTSITCEVCAGSGAKAGSKPKACPTCGGAGRVRATQGFFSIERTCPNCHGRGEIIDDPCPNCGGAGRVTRERTLSVNIPAGVEDGTRIRLAGEGEAGLRGGPPGDLYIFLSLKPHPFYQRDGADLFCRVPISMVTAALGGEFHVPTLSGTDALVKVPEGTQSGKQFRLRGKGMPVLRSRDVGDLYIQVVVETPQKLSKRQRELLTEFEQECSKENNPESSGFFTRVREFFDGLSGST</sequence>
<dbReference type="Gene3D" id="2.10.230.10">
    <property type="entry name" value="Heat shock protein DnaJ, cysteine-rich domain"/>
    <property type="match status" value="1"/>
</dbReference>
<dbReference type="EMBL" id="QQBB01000004">
    <property type="protein sequence ID" value="RDI59487.1"/>
    <property type="molecule type" value="Genomic_DNA"/>
</dbReference>
<evidence type="ECO:0000256" key="1">
    <source>
        <dbReference type="ARBA" id="ARBA00004496"/>
    </source>
</evidence>
<dbReference type="HAMAP" id="MF_01152">
    <property type="entry name" value="DnaJ"/>
    <property type="match status" value="1"/>
</dbReference>
<dbReference type="InterPro" id="IPR036410">
    <property type="entry name" value="HSP_DnaJ_Cys-rich_dom_sf"/>
</dbReference>
<dbReference type="GO" id="GO:0005737">
    <property type="term" value="C:cytoplasm"/>
    <property type="evidence" value="ECO:0007669"/>
    <property type="project" value="UniProtKB-SubCell"/>
</dbReference>
<comment type="function">
    <text evidence="11 14">Participates actively in the response to hyperosmotic and heat shock by preventing the aggregation of stress-denatured proteins and by disaggregating proteins, also in an autonomous, DnaK-independent fashion. Unfolded proteins bind initially to DnaJ; upon interaction with the DnaJ-bound protein, DnaK hydrolyzes its bound ATP, resulting in the formation of a stable complex. GrpE releases ADP from DnaK; ATP binding to DnaK triggers the release of the substrate protein, thus completing the reaction cycle. Several rounds of ATP-dependent interactions between DnaJ, DnaK and GrpE are required for fully efficient folding. Also involved, together with DnaK and GrpE, in the DNA replication of plasmids through activation of initiation proteins.</text>
</comment>
<feature type="repeat" description="CXXCXGXG motif" evidence="14">
    <location>
        <begin position="164"/>
        <end position="171"/>
    </location>
</feature>
<evidence type="ECO:0000256" key="10">
    <source>
        <dbReference type="ARBA" id="ARBA00023186"/>
    </source>
</evidence>
<feature type="binding site" evidence="14">
    <location>
        <position position="186"/>
    </location>
    <ligand>
        <name>Zn(2+)</name>
        <dbReference type="ChEBI" id="CHEBI:29105"/>
        <label>2</label>
    </ligand>
</feature>
<dbReference type="Pfam" id="PF00226">
    <property type="entry name" value="DnaJ"/>
    <property type="match status" value="1"/>
</dbReference>
<dbReference type="CDD" id="cd10719">
    <property type="entry name" value="DnaJ_zf"/>
    <property type="match status" value="1"/>
</dbReference>
<keyword evidence="9 14" id="KW-0346">Stress response</keyword>
<feature type="binding site" evidence="14">
    <location>
        <position position="147"/>
    </location>
    <ligand>
        <name>Zn(2+)</name>
        <dbReference type="ChEBI" id="CHEBI:29105"/>
        <label>1</label>
    </ligand>
</feature>
<gene>
    <name evidence="14" type="primary">dnaJ</name>
    <name evidence="18" type="ORF">DES45_104403</name>
</gene>
<feature type="repeat" description="CXXCXGXG motif" evidence="14">
    <location>
        <begin position="147"/>
        <end position="154"/>
    </location>
</feature>
<dbReference type="GO" id="GO:0006260">
    <property type="term" value="P:DNA replication"/>
    <property type="evidence" value="ECO:0007669"/>
    <property type="project" value="UniProtKB-KW"/>
</dbReference>
<dbReference type="PANTHER" id="PTHR43096">
    <property type="entry name" value="DNAJ HOMOLOG 1, MITOCHONDRIAL-RELATED"/>
    <property type="match status" value="1"/>
</dbReference>
<dbReference type="Proteomes" id="UP000254925">
    <property type="component" value="Unassembled WGS sequence"/>
</dbReference>
<dbReference type="SUPFAM" id="SSF46565">
    <property type="entry name" value="Chaperone J-domain"/>
    <property type="match status" value="1"/>
</dbReference>
<dbReference type="InterPro" id="IPR001623">
    <property type="entry name" value="DnaJ_domain"/>
</dbReference>
<keyword evidence="6 14" id="KW-0677">Repeat</keyword>
<comment type="subunit">
    <text evidence="2 14">Homodimer.</text>
</comment>
<feature type="repeat" description="CXXCXGXG motif" evidence="14">
    <location>
        <begin position="186"/>
        <end position="193"/>
    </location>
</feature>
<feature type="domain" description="CR-type" evidence="17">
    <location>
        <begin position="134"/>
        <end position="212"/>
    </location>
</feature>
<dbReference type="NCBIfam" id="TIGR02349">
    <property type="entry name" value="DnaJ_bact"/>
    <property type="match status" value="1"/>
</dbReference>
<dbReference type="FunFam" id="2.60.260.20:FF:000004">
    <property type="entry name" value="Molecular chaperone DnaJ"/>
    <property type="match status" value="1"/>
</dbReference>
<dbReference type="GO" id="GO:0008270">
    <property type="term" value="F:zinc ion binding"/>
    <property type="evidence" value="ECO:0007669"/>
    <property type="project" value="UniProtKB-UniRule"/>
</dbReference>
<name>A0A370HM20_9HYPH</name>
<evidence type="ECO:0000256" key="11">
    <source>
        <dbReference type="ARBA" id="ARBA00053423"/>
    </source>
</evidence>
<keyword evidence="3 14" id="KW-0963">Cytoplasm</keyword>
<dbReference type="Gene3D" id="2.60.260.20">
    <property type="entry name" value="Urease metallochaperone UreE, N-terminal domain"/>
    <property type="match status" value="2"/>
</dbReference>
<keyword evidence="8 14" id="KW-0862">Zinc</keyword>
<dbReference type="GO" id="GO:0031072">
    <property type="term" value="F:heat shock protein binding"/>
    <property type="evidence" value="ECO:0007669"/>
    <property type="project" value="InterPro"/>
</dbReference>
<dbReference type="InterPro" id="IPR012724">
    <property type="entry name" value="DnaJ"/>
</dbReference>
<proteinExistence type="inferred from homology"/>
<evidence type="ECO:0000256" key="15">
    <source>
        <dbReference type="PROSITE-ProRule" id="PRU00546"/>
    </source>
</evidence>
<comment type="cofactor">
    <cofactor evidence="14">
        <name>Zn(2+)</name>
        <dbReference type="ChEBI" id="CHEBI:29105"/>
    </cofactor>
    <text evidence="14">Binds 2 Zn(2+) ions per monomer.</text>
</comment>
<dbReference type="SUPFAM" id="SSF57938">
    <property type="entry name" value="DnaJ/Hsp40 cysteine-rich domain"/>
    <property type="match status" value="1"/>
</dbReference>
<reference evidence="18 19" key="1">
    <citation type="submission" date="2018-07" db="EMBL/GenBank/DDBJ databases">
        <title>Genomic Encyclopedia of Type Strains, Phase IV (KMG-IV): sequencing the most valuable type-strain genomes for metagenomic binning, comparative biology and taxonomic classification.</title>
        <authorList>
            <person name="Goeker M."/>
        </authorList>
    </citation>
    <scope>NUCLEOTIDE SEQUENCE [LARGE SCALE GENOMIC DNA]</scope>
    <source>
        <strain evidence="18 19">DSM 14364</strain>
    </source>
</reference>
<feature type="binding site" evidence="14">
    <location>
        <position position="167"/>
    </location>
    <ligand>
        <name>Zn(2+)</name>
        <dbReference type="ChEBI" id="CHEBI:29105"/>
        <label>2</label>
    </ligand>
</feature>
<evidence type="ECO:0000256" key="7">
    <source>
        <dbReference type="ARBA" id="ARBA00022771"/>
    </source>
</evidence>
<comment type="domain">
    <text evidence="14">The J domain is necessary and sufficient to stimulate DnaK ATPase activity. Zinc center 1 plays an important role in the autonomous, DnaK-independent chaperone activity of DnaJ. Zinc center 2 is essential for interaction with DnaK and for DnaJ activity.</text>
</comment>
<evidence type="ECO:0000256" key="9">
    <source>
        <dbReference type="ARBA" id="ARBA00023016"/>
    </source>
</evidence>
<comment type="caution">
    <text evidence="18">The sequence shown here is derived from an EMBL/GenBank/DDBJ whole genome shotgun (WGS) entry which is preliminary data.</text>
</comment>
<dbReference type="OrthoDB" id="9779889at2"/>
<protein>
    <recommendedName>
        <fullName evidence="13 14">Chaperone protein DnaJ</fullName>
    </recommendedName>
</protein>
<dbReference type="CDD" id="cd06257">
    <property type="entry name" value="DnaJ"/>
    <property type="match status" value="1"/>
</dbReference>
<dbReference type="InterPro" id="IPR018253">
    <property type="entry name" value="DnaJ_domain_CS"/>
</dbReference>
<dbReference type="AlphaFoldDB" id="A0A370HM20"/>
<evidence type="ECO:0000256" key="2">
    <source>
        <dbReference type="ARBA" id="ARBA00011738"/>
    </source>
</evidence>
<dbReference type="PROSITE" id="PS51188">
    <property type="entry name" value="ZF_CR"/>
    <property type="match status" value="1"/>
</dbReference>
<dbReference type="PROSITE" id="PS00636">
    <property type="entry name" value="DNAJ_1"/>
    <property type="match status" value="1"/>
</dbReference>
<feature type="binding site" evidence="14">
    <location>
        <position position="200"/>
    </location>
    <ligand>
        <name>Zn(2+)</name>
        <dbReference type="ChEBI" id="CHEBI:29105"/>
        <label>1</label>
    </ligand>
</feature>
<dbReference type="SMART" id="SM00271">
    <property type="entry name" value="DnaJ"/>
    <property type="match status" value="1"/>
</dbReference>
<dbReference type="GO" id="GO:0042026">
    <property type="term" value="P:protein refolding"/>
    <property type="evidence" value="ECO:0007669"/>
    <property type="project" value="TreeGrafter"/>
</dbReference>
<dbReference type="PROSITE" id="PS50076">
    <property type="entry name" value="DNAJ_2"/>
    <property type="match status" value="1"/>
</dbReference>
<feature type="binding site" evidence="14">
    <location>
        <position position="164"/>
    </location>
    <ligand>
        <name>Zn(2+)</name>
        <dbReference type="ChEBI" id="CHEBI:29105"/>
        <label>2</label>
    </ligand>
</feature>
<dbReference type="SUPFAM" id="SSF49493">
    <property type="entry name" value="HSP40/DnaJ peptide-binding domain"/>
    <property type="match status" value="2"/>
</dbReference>
<evidence type="ECO:0000256" key="12">
    <source>
        <dbReference type="ARBA" id="ARBA00061004"/>
    </source>
</evidence>
<dbReference type="GO" id="GO:0005524">
    <property type="term" value="F:ATP binding"/>
    <property type="evidence" value="ECO:0007669"/>
    <property type="project" value="InterPro"/>
</dbReference>
<dbReference type="GO" id="GO:0009408">
    <property type="term" value="P:response to heat"/>
    <property type="evidence" value="ECO:0007669"/>
    <property type="project" value="InterPro"/>
</dbReference>
<evidence type="ECO:0000256" key="4">
    <source>
        <dbReference type="ARBA" id="ARBA00022705"/>
    </source>
</evidence>
<dbReference type="Gene3D" id="1.10.287.110">
    <property type="entry name" value="DnaJ domain"/>
    <property type="match status" value="1"/>
</dbReference>
<keyword evidence="5 14" id="KW-0479">Metal-binding</keyword>
<dbReference type="NCBIfam" id="NF008035">
    <property type="entry name" value="PRK10767.1"/>
    <property type="match status" value="1"/>
</dbReference>
<feature type="binding site" evidence="14">
    <location>
        <position position="150"/>
    </location>
    <ligand>
        <name>Zn(2+)</name>
        <dbReference type="ChEBI" id="CHEBI:29105"/>
        <label>1</label>
    </ligand>
</feature>
<dbReference type="PRINTS" id="PR00625">
    <property type="entry name" value="JDOMAIN"/>
</dbReference>
<evidence type="ECO:0000256" key="13">
    <source>
        <dbReference type="ARBA" id="ARBA00067609"/>
    </source>
</evidence>
<evidence type="ECO:0000256" key="6">
    <source>
        <dbReference type="ARBA" id="ARBA00022737"/>
    </source>
</evidence>
<evidence type="ECO:0000256" key="3">
    <source>
        <dbReference type="ARBA" id="ARBA00022490"/>
    </source>
</evidence>
<keyword evidence="10 14" id="KW-0143">Chaperone</keyword>
<evidence type="ECO:0000313" key="19">
    <source>
        <dbReference type="Proteomes" id="UP000254925"/>
    </source>
</evidence>
<dbReference type="GO" id="GO:0051082">
    <property type="term" value="F:unfolded protein binding"/>
    <property type="evidence" value="ECO:0007669"/>
    <property type="project" value="UniProtKB-UniRule"/>
</dbReference>
<dbReference type="PANTHER" id="PTHR43096:SF48">
    <property type="entry name" value="CHAPERONE PROTEIN DNAJ"/>
    <property type="match status" value="1"/>
</dbReference>
<evidence type="ECO:0000259" key="17">
    <source>
        <dbReference type="PROSITE" id="PS51188"/>
    </source>
</evidence>
<dbReference type="Pfam" id="PF00684">
    <property type="entry name" value="DnaJ_CXXCXGXG"/>
    <property type="match status" value="1"/>
</dbReference>
<evidence type="ECO:0000259" key="16">
    <source>
        <dbReference type="PROSITE" id="PS50076"/>
    </source>
</evidence>
<keyword evidence="7 14" id="KW-0863">Zinc-finger</keyword>
<evidence type="ECO:0000313" key="18">
    <source>
        <dbReference type="EMBL" id="RDI59487.1"/>
    </source>
</evidence>